<protein>
    <submittedName>
        <fullName evidence="9">ABC-2 type transport system ATP-binding protein</fullName>
    </submittedName>
</protein>
<dbReference type="PANTHER" id="PTHR42711:SF1">
    <property type="entry name" value="ABC-TRANSPORT PROTEIN, ATP-BINDING COMPONENT"/>
    <property type="match status" value="1"/>
</dbReference>
<feature type="domain" description="ABC transporter" evidence="7">
    <location>
        <begin position="29"/>
        <end position="282"/>
    </location>
</feature>
<dbReference type="AlphaFoldDB" id="A0A1I2YQ63"/>
<feature type="compositionally biased region" description="Low complexity" evidence="6">
    <location>
        <begin position="7"/>
        <end position="21"/>
    </location>
</feature>
<dbReference type="Proteomes" id="UP000533017">
    <property type="component" value="Unassembled WGS sequence"/>
</dbReference>
<keyword evidence="2" id="KW-0813">Transport</keyword>
<dbReference type="RefSeq" id="WP_202818286.1">
    <property type="nucleotide sequence ID" value="NZ_FOOI01000014.1"/>
</dbReference>
<dbReference type="PANTHER" id="PTHR42711">
    <property type="entry name" value="ABC TRANSPORTER ATP-BINDING PROTEIN"/>
    <property type="match status" value="1"/>
</dbReference>
<dbReference type="InterPro" id="IPR027417">
    <property type="entry name" value="P-loop_NTPase"/>
</dbReference>
<dbReference type="STRING" id="504797.SAMN05421678_114204"/>
<name>A0A1I2YQ63_9ACTN</name>
<evidence type="ECO:0000313" key="8">
    <source>
        <dbReference type="EMBL" id="NYH86862.1"/>
    </source>
</evidence>
<evidence type="ECO:0000256" key="1">
    <source>
        <dbReference type="ARBA" id="ARBA00004202"/>
    </source>
</evidence>
<keyword evidence="4 9" id="KW-0067">ATP-binding</keyword>
<dbReference type="InterPro" id="IPR050763">
    <property type="entry name" value="ABC_transporter_ATP-binding"/>
</dbReference>
<keyword evidence="11" id="KW-1185">Reference proteome</keyword>
<dbReference type="EMBL" id="FOOI01000014">
    <property type="protein sequence ID" value="SFH27206.1"/>
    <property type="molecule type" value="Genomic_DNA"/>
</dbReference>
<evidence type="ECO:0000256" key="6">
    <source>
        <dbReference type="SAM" id="MobiDB-lite"/>
    </source>
</evidence>
<dbReference type="Gene3D" id="3.40.50.300">
    <property type="entry name" value="P-loop containing nucleotide triphosphate hydrolases"/>
    <property type="match status" value="1"/>
</dbReference>
<dbReference type="SUPFAM" id="SSF52540">
    <property type="entry name" value="P-loop containing nucleoside triphosphate hydrolases"/>
    <property type="match status" value="1"/>
</dbReference>
<dbReference type="GO" id="GO:0005886">
    <property type="term" value="C:plasma membrane"/>
    <property type="evidence" value="ECO:0007669"/>
    <property type="project" value="UniProtKB-SubCell"/>
</dbReference>
<dbReference type="EMBL" id="JACBZA010000001">
    <property type="protein sequence ID" value="NYH86862.1"/>
    <property type="molecule type" value="Genomic_DNA"/>
</dbReference>
<accession>A0A1I2YQ63</accession>
<organism evidence="9 10">
    <name type="scientific">Actinopolymorpha cephalotaxi</name>
    <dbReference type="NCBI Taxonomy" id="504797"/>
    <lineage>
        <taxon>Bacteria</taxon>
        <taxon>Bacillati</taxon>
        <taxon>Actinomycetota</taxon>
        <taxon>Actinomycetes</taxon>
        <taxon>Propionibacteriales</taxon>
        <taxon>Actinopolymorphaceae</taxon>
        <taxon>Actinopolymorpha</taxon>
    </lineage>
</organism>
<evidence type="ECO:0000313" key="11">
    <source>
        <dbReference type="Proteomes" id="UP000533017"/>
    </source>
</evidence>
<dbReference type="InterPro" id="IPR003593">
    <property type="entry name" value="AAA+_ATPase"/>
</dbReference>
<evidence type="ECO:0000256" key="5">
    <source>
        <dbReference type="ARBA" id="ARBA00023251"/>
    </source>
</evidence>
<feature type="region of interest" description="Disordered" evidence="6">
    <location>
        <begin position="1"/>
        <end position="21"/>
    </location>
</feature>
<dbReference type="GO" id="GO:0005524">
    <property type="term" value="F:ATP binding"/>
    <property type="evidence" value="ECO:0007669"/>
    <property type="project" value="UniProtKB-KW"/>
</dbReference>
<dbReference type="PROSITE" id="PS50893">
    <property type="entry name" value="ABC_TRANSPORTER_2"/>
    <property type="match status" value="1"/>
</dbReference>
<dbReference type="InterPro" id="IPR003439">
    <property type="entry name" value="ABC_transporter-like_ATP-bd"/>
</dbReference>
<dbReference type="SMART" id="SM00382">
    <property type="entry name" value="AAA"/>
    <property type="match status" value="1"/>
</dbReference>
<keyword evidence="3" id="KW-0547">Nucleotide-binding</keyword>
<gene>
    <name evidence="8" type="ORF">FHR37_005713</name>
    <name evidence="9" type="ORF">SAMN05421678_114204</name>
</gene>
<reference evidence="9 10" key="1">
    <citation type="submission" date="2016-10" db="EMBL/GenBank/DDBJ databases">
        <authorList>
            <person name="de Groot N.N."/>
        </authorList>
    </citation>
    <scope>NUCLEOTIDE SEQUENCE [LARGE SCALE GENOMIC DNA]</scope>
    <source>
        <strain evidence="9 10">CPCC 202808</strain>
    </source>
</reference>
<dbReference type="GO" id="GO:0016887">
    <property type="term" value="F:ATP hydrolysis activity"/>
    <property type="evidence" value="ECO:0007669"/>
    <property type="project" value="InterPro"/>
</dbReference>
<evidence type="ECO:0000259" key="7">
    <source>
        <dbReference type="PROSITE" id="PS50893"/>
    </source>
</evidence>
<evidence type="ECO:0000256" key="2">
    <source>
        <dbReference type="ARBA" id="ARBA00022448"/>
    </source>
</evidence>
<keyword evidence="5" id="KW-0046">Antibiotic resistance</keyword>
<comment type="subcellular location">
    <subcellularLocation>
        <location evidence="1">Cell membrane</location>
        <topology evidence="1">Peripheral membrane protein</topology>
    </subcellularLocation>
</comment>
<sequence length="356" mass="39052">MSLPPDAAKATTAATASTTTAATAQRPLVRATGLVKEFRRAKRGAGRLGALRAYVRGDHEVIRAVDDVSFDIHSGELVGYLGPNGAGKSTTIKMLTGILTPTSGTVSVAGRDPSRERRANALNIGVVFGQRSQLWWDLPLRESFRAIRDLYGVPTREGDRRQHELVELLDMDEFLDAPVRQLSLGQRMRGDLAAAMLYQPRLLFLDEPTVGLDVVAKERIREFVAQVNAEHGTTVVLTTHDLEDVERLCRRIVLIDHGRVLYDGALTELMARYGPYRELVVTLAESADITVDGAEQVSREGPMVTLRFRSDQVKAPEIIAAVTAAHAVVDLSVVEPRLEAVISRIYTQRALPRSVA</sequence>
<evidence type="ECO:0000256" key="3">
    <source>
        <dbReference type="ARBA" id="ARBA00022741"/>
    </source>
</evidence>
<dbReference type="Pfam" id="PF00005">
    <property type="entry name" value="ABC_tran"/>
    <property type="match status" value="1"/>
</dbReference>
<evidence type="ECO:0000313" key="10">
    <source>
        <dbReference type="Proteomes" id="UP000199052"/>
    </source>
</evidence>
<dbReference type="Proteomes" id="UP000199052">
    <property type="component" value="Unassembled WGS sequence"/>
</dbReference>
<dbReference type="GO" id="GO:0046677">
    <property type="term" value="P:response to antibiotic"/>
    <property type="evidence" value="ECO:0007669"/>
    <property type="project" value="UniProtKB-KW"/>
</dbReference>
<evidence type="ECO:0000313" key="9">
    <source>
        <dbReference type="EMBL" id="SFH27206.1"/>
    </source>
</evidence>
<reference evidence="8 11" key="2">
    <citation type="submission" date="2020-07" db="EMBL/GenBank/DDBJ databases">
        <title>Sequencing the genomes of 1000 actinobacteria strains.</title>
        <authorList>
            <person name="Klenk H.-P."/>
        </authorList>
    </citation>
    <scope>NUCLEOTIDE SEQUENCE [LARGE SCALE GENOMIC DNA]</scope>
    <source>
        <strain evidence="8 11">DSM 45117</strain>
    </source>
</reference>
<evidence type="ECO:0000256" key="4">
    <source>
        <dbReference type="ARBA" id="ARBA00022840"/>
    </source>
</evidence>
<proteinExistence type="predicted"/>